<sequence>MSKPTSIVLAVYTIIGAITLHGFSVRNGFYDLVDTAAKQHFVPIDAVGKMKRSFTGVGPLDQLLSGLVGFFWPMVTKEQGNAGLSLMGLEFAGQGCALVTMIMIEGFRRGNNGRGVSFIAIYSIFIQIAAGFGLAAPLYLLLTTLTSPTFFSPTATDLFVSSIDAIPFGLILGYIIPTIYMSLPSPSILSPTQKVWAIVLWQASPIYAVYIAKAMSALSPHKAHKHSVERQLLHLRAAYKFALIISTVIHILSWTISLSTLLLPSLYTTETATSLHPLNALMPQNPFEGRIAKDVAQGALWFLQWDYWVGGLAYFVYAVGAKSQVGEGHLLKAHMNVVLLGPMGAALWALCERDEAVMAKVGEGELKKGG</sequence>
<evidence type="ECO:0000256" key="1">
    <source>
        <dbReference type="SAM" id="Phobius"/>
    </source>
</evidence>
<keyword evidence="1" id="KW-1133">Transmembrane helix</keyword>
<comment type="caution">
    <text evidence="2">The sequence shown here is derived from an EMBL/GenBank/DDBJ whole genome shotgun (WGS) entry which is preliminary data.</text>
</comment>
<feature type="transmembrane region" description="Helical" evidence="1">
    <location>
        <begin position="7"/>
        <end position="25"/>
    </location>
</feature>
<feature type="transmembrane region" description="Helical" evidence="1">
    <location>
        <begin position="195"/>
        <end position="218"/>
    </location>
</feature>
<dbReference type="Proteomes" id="UP000800235">
    <property type="component" value="Unassembled WGS sequence"/>
</dbReference>
<keyword evidence="1" id="KW-0812">Transmembrane</keyword>
<evidence type="ECO:0000313" key="2">
    <source>
        <dbReference type="EMBL" id="KAF2422158.1"/>
    </source>
</evidence>
<feature type="transmembrane region" description="Helical" evidence="1">
    <location>
        <begin position="162"/>
        <end position="183"/>
    </location>
</feature>
<proteinExistence type="predicted"/>
<gene>
    <name evidence="2" type="ORF">EJ08DRAFT_640974</name>
</gene>
<feature type="transmembrane region" description="Helical" evidence="1">
    <location>
        <begin position="238"/>
        <end position="263"/>
    </location>
</feature>
<keyword evidence="1" id="KW-0472">Membrane</keyword>
<dbReference type="OrthoDB" id="72269at2759"/>
<evidence type="ECO:0000313" key="3">
    <source>
        <dbReference type="Proteomes" id="UP000800235"/>
    </source>
</evidence>
<accession>A0A9P4NI86</accession>
<dbReference type="AlphaFoldDB" id="A0A9P4NI86"/>
<reference evidence="2" key="1">
    <citation type="journal article" date="2020" name="Stud. Mycol.">
        <title>101 Dothideomycetes genomes: a test case for predicting lifestyles and emergence of pathogens.</title>
        <authorList>
            <person name="Haridas S."/>
            <person name="Albert R."/>
            <person name="Binder M."/>
            <person name="Bloem J."/>
            <person name="Labutti K."/>
            <person name="Salamov A."/>
            <person name="Andreopoulos B."/>
            <person name="Baker S."/>
            <person name="Barry K."/>
            <person name="Bills G."/>
            <person name="Bluhm B."/>
            <person name="Cannon C."/>
            <person name="Castanera R."/>
            <person name="Culley D."/>
            <person name="Daum C."/>
            <person name="Ezra D."/>
            <person name="Gonzalez J."/>
            <person name="Henrissat B."/>
            <person name="Kuo A."/>
            <person name="Liang C."/>
            <person name="Lipzen A."/>
            <person name="Lutzoni F."/>
            <person name="Magnuson J."/>
            <person name="Mondo S."/>
            <person name="Nolan M."/>
            <person name="Ohm R."/>
            <person name="Pangilinan J."/>
            <person name="Park H.-J."/>
            <person name="Ramirez L."/>
            <person name="Alfaro M."/>
            <person name="Sun H."/>
            <person name="Tritt A."/>
            <person name="Yoshinaga Y."/>
            <person name="Zwiers L.-H."/>
            <person name="Turgeon B."/>
            <person name="Goodwin S."/>
            <person name="Spatafora J."/>
            <person name="Crous P."/>
            <person name="Grigoriev I."/>
        </authorList>
    </citation>
    <scope>NUCLEOTIDE SEQUENCE</scope>
    <source>
        <strain evidence="2">CBS 130266</strain>
    </source>
</reference>
<feature type="transmembrane region" description="Helical" evidence="1">
    <location>
        <begin position="116"/>
        <end position="142"/>
    </location>
</feature>
<keyword evidence="3" id="KW-1185">Reference proteome</keyword>
<protein>
    <submittedName>
        <fullName evidence="2">Uncharacterized protein</fullName>
    </submittedName>
</protein>
<organism evidence="2 3">
    <name type="scientific">Tothia fuscella</name>
    <dbReference type="NCBI Taxonomy" id="1048955"/>
    <lineage>
        <taxon>Eukaryota</taxon>
        <taxon>Fungi</taxon>
        <taxon>Dikarya</taxon>
        <taxon>Ascomycota</taxon>
        <taxon>Pezizomycotina</taxon>
        <taxon>Dothideomycetes</taxon>
        <taxon>Pleosporomycetidae</taxon>
        <taxon>Venturiales</taxon>
        <taxon>Cylindrosympodiaceae</taxon>
        <taxon>Tothia</taxon>
    </lineage>
</organism>
<dbReference type="EMBL" id="MU007092">
    <property type="protein sequence ID" value="KAF2422158.1"/>
    <property type="molecule type" value="Genomic_DNA"/>
</dbReference>
<name>A0A9P4NI86_9PEZI</name>
<feature type="transmembrane region" description="Helical" evidence="1">
    <location>
        <begin position="82"/>
        <end position="104"/>
    </location>
</feature>